<dbReference type="GO" id="GO:0005507">
    <property type="term" value="F:copper ion binding"/>
    <property type="evidence" value="ECO:0007669"/>
    <property type="project" value="InterPro"/>
</dbReference>
<keyword evidence="5 10" id="KW-0186">Copper</keyword>
<evidence type="ECO:0000256" key="7">
    <source>
        <dbReference type="ARBA" id="ARBA00023157"/>
    </source>
</evidence>
<keyword evidence="4" id="KW-0560">Oxidoreductase</keyword>
<evidence type="ECO:0000259" key="12">
    <source>
        <dbReference type="Pfam" id="PF01082"/>
    </source>
</evidence>
<dbReference type="Proteomes" id="UP000728032">
    <property type="component" value="Unassembled WGS sequence"/>
</dbReference>
<dbReference type="EMBL" id="CAJPVJ010000024">
    <property type="protein sequence ID" value="CAG2158705.1"/>
    <property type="molecule type" value="Genomic_DNA"/>
</dbReference>
<evidence type="ECO:0000256" key="4">
    <source>
        <dbReference type="ARBA" id="ARBA00023002"/>
    </source>
</evidence>
<dbReference type="PANTHER" id="PTHR10680:SF14">
    <property type="entry name" value="PEPTIDYL-GLYCINE ALPHA-AMIDATING MONOOXYGENASE"/>
    <property type="match status" value="1"/>
</dbReference>
<evidence type="ECO:0000256" key="8">
    <source>
        <dbReference type="ARBA" id="ARBA00023180"/>
    </source>
</evidence>
<sequence>MPTLVPGYHERDTPRIVWDCGEMANSKTEYVRAPTCASGSEIIYAWAMDAPALVLPEGVGFKVGGDTGVNYLVLQVHYANVDKFLNGAFDNSGIILKLLPQNTQKVNKRAGVLLLGTGGMVPNKSIEHMETACMIDEPLELHPFAFRTHTHKLGKVVSGFRITPDGRWTLVGRHNPLKPQMFYPVKDKEFVIRENDVMAARCTMDNFLDHIVRIGSTGDDEMCNFYMMYYVDGDRILEKKYCFSPGPPFYYWQSDPIIPNDGFVPKAIDIEASRLSEDEL</sequence>
<dbReference type="InterPro" id="IPR014783">
    <property type="entry name" value="Cu2_ascorb_mOase_CS-2"/>
</dbReference>
<evidence type="ECO:0000256" key="3">
    <source>
        <dbReference type="ARBA" id="ARBA00022729"/>
    </source>
</evidence>
<dbReference type="AlphaFoldDB" id="A0A7R9Q8Y2"/>
<dbReference type="Pfam" id="PF01082">
    <property type="entry name" value="Cu2_monooxygen"/>
    <property type="match status" value="1"/>
</dbReference>
<evidence type="ECO:0000256" key="10">
    <source>
        <dbReference type="PIRSR" id="PIRSR600720-2"/>
    </source>
</evidence>
<comment type="catalytic activity">
    <reaction evidence="9">
        <text>a [peptide]-C-terminal glycine + 2 L-ascorbate + O2 = a [peptide]-C-terminal (2S)-2-hydroxyglycine + 2 monodehydro-L-ascorbate radical + H2O</text>
        <dbReference type="Rhea" id="RHEA:21452"/>
        <dbReference type="Rhea" id="RHEA-COMP:13486"/>
        <dbReference type="Rhea" id="RHEA-COMP:15321"/>
        <dbReference type="ChEBI" id="CHEBI:15377"/>
        <dbReference type="ChEBI" id="CHEBI:15379"/>
        <dbReference type="ChEBI" id="CHEBI:38290"/>
        <dbReference type="ChEBI" id="CHEBI:59513"/>
        <dbReference type="ChEBI" id="CHEBI:137000"/>
        <dbReference type="ChEBI" id="CHEBI:142768"/>
        <dbReference type="EC" id="1.14.17.3"/>
    </reaction>
</comment>
<evidence type="ECO:0000259" key="13">
    <source>
        <dbReference type="Pfam" id="PF03712"/>
    </source>
</evidence>
<feature type="binding site" evidence="10">
    <location>
        <position position="149"/>
    </location>
    <ligand>
        <name>Cu(2+)</name>
        <dbReference type="ChEBI" id="CHEBI:29036"/>
        <label>1</label>
        <note>catalytic</note>
    </ligand>
</feature>
<dbReference type="InterPro" id="IPR000720">
    <property type="entry name" value="PHM/PAL"/>
</dbReference>
<feature type="domain" description="Copper type II ascorbate-dependent monooxygenase C-terminal" evidence="13">
    <location>
        <begin position="108"/>
        <end position="253"/>
    </location>
</feature>
<dbReference type="PANTHER" id="PTHR10680">
    <property type="entry name" value="PEPTIDYL-GLYCINE ALPHA-AMIDATING MONOOXYGENASE"/>
    <property type="match status" value="1"/>
</dbReference>
<proteinExistence type="predicted"/>
<dbReference type="OrthoDB" id="10044505at2759"/>
<evidence type="ECO:0000256" key="1">
    <source>
        <dbReference type="ARBA" id="ARBA00012689"/>
    </source>
</evidence>
<accession>A0A7R9Q8Y2</accession>
<dbReference type="EC" id="1.14.17.3" evidence="1"/>
<evidence type="ECO:0000256" key="5">
    <source>
        <dbReference type="ARBA" id="ARBA00023008"/>
    </source>
</evidence>
<protein>
    <recommendedName>
        <fullName evidence="1">peptidylglycine monooxygenase</fullName>
        <ecNumber evidence="1">1.14.17.3</ecNumber>
    </recommendedName>
</protein>
<dbReference type="GO" id="GO:0005576">
    <property type="term" value="C:extracellular region"/>
    <property type="evidence" value="ECO:0007669"/>
    <property type="project" value="TreeGrafter"/>
</dbReference>
<keyword evidence="7 11" id="KW-1015">Disulfide bond</keyword>
<feature type="disulfide bond" evidence="11">
    <location>
        <begin position="202"/>
        <end position="223"/>
    </location>
</feature>
<dbReference type="GO" id="GO:0006518">
    <property type="term" value="P:peptide metabolic process"/>
    <property type="evidence" value="ECO:0007669"/>
    <property type="project" value="InterPro"/>
</dbReference>
<keyword evidence="6" id="KW-0503">Monooxygenase</keyword>
<comment type="cofactor">
    <cofactor evidence="10">
        <name>Cu(2+)</name>
        <dbReference type="ChEBI" id="CHEBI:29036"/>
    </cofactor>
    <text evidence="10">Binds 2 Cu(2+) ions per subunit.</text>
</comment>
<dbReference type="Pfam" id="PF03712">
    <property type="entry name" value="Cu2_monoox_C"/>
    <property type="match status" value="1"/>
</dbReference>
<dbReference type="EMBL" id="OC914849">
    <property type="protein sequence ID" value="CAD7636783.1"/>
    <property type="molecule type" value="Genomic_DNA"/>
</dbReference>
<gene>
    <name evidence="14" type="ORF">ONB1V03_LOCUS418</name>
</gene>
<organism evidence="14">
    <name type="scientific">Oppiella nova</name>
    <dbReference type="NCBI Taxonomy" id="334625"/>
    <lineage>
        <taxon>Eukaryota</taxon>
        <taxon>Metazoa</taxon>
        <taxon>Ecdysozoa</taxon>
        <taxon>Arthropoda</taxon>
        <taxon>Chelicerata</taxon>
        <taxon>Arachnida</taxon>
        <taxon>Acari</taxon>
        <taxon>Acariformes</taxon>
        <taxon>Sarcoptiformes</taxon>
        <taxon>Oribatida</taxon>
        <taxon>Brachypylina</taxon>
        <taxon>Oppioidea</taxon>
        <taxon>Oppiidae</taxon>
        <taxon>Oppiella</taxon>
    </lineage>
</organism>
<dbReference type="InterPro" id="IPR014784">
    <property type="entry name" value="Cu2_ascorb_mOase-like_C"/>
</dbReference>
<evidence type="ECO:0000256" key="11">
    <source>
        <dbReference type="PIRSR" id="PIRSR600720-3"/>
    </source>
</evidence>
<evidence type="ECO:0000256" key="2">
    <source>
        <dbReference type="ARBA" id="ARBA00022723"/>
    </source>
</evidence>
<name>A0A7R9Q8Y2_9ACAR</name>
<dbReference type="InterPro" id="IPR008977">
    <property type="entry name" value="PHM/PNGase_F_dom_sf"/>
</dbReference>
<keyword evidence="15" id="KW-1185">Reference proteome</keyword>
<dbReference type="SUPFAM" id="SSF49742">
    <property type="entry name" value="PHM/PNGase F"/>
    <property type="match status" value="2"/>
</dbReference>
<keyword evidence="3" id="KW-0732">Signal</keyword>
<dbReference type="GO" id="GO:0004504">
    <property type="term" value="F:peptidylglycine monooxygenase activity"/>
    <property type="evidence" value="ECO:0007669"/>
    <property type="project" value="UniProtKB-EC"/>
</dbReference>
<dbReference type="PROSITE" id="PS00085">
    <property type="entry name" value="CU2_MONOOXYGENASE_2"/>
    <property type="match status" value="1"/>
</dbReference>
<dbReference type="PRINTS" id="PR00790">
    <property type="entry name" value="PAMONOXGNASE"/>
</dbReference>
<keyword evidence="2 10" id="KW-0479">Metal-binding</keyword>
<dbReference type="Gene3D" id="2.60.120.310">
    <property type="entry name" value="Copper type II, ascorbate-dependent monooxygenase, N-terminal domain"/>
    <property type="match status" value="1"/>
</dbReference>
<feature type="binding site" evidence="10">
    <location>
        <position position="77"/>
    </location>
    <ligand>
        <name>Cu(2+)</name>
        <dbReference type="ChEBI" id="CHEBI:29036"/>
        <label>1</label>
        <note>catalytic</note>
    </ligand>
</feature>
<evidence type="ECO:0000256" key="9">
    <source>
        <dbReference type="ARBA" id="ARBA00048431"/>
    </source>
</evidence>
<feature type="binding site" evidence="10">
    <location>
        <position position="222"/>
    </location>
    <ligand>
        <name>Cu(2+)</name>
        <dbReference type="ChEBI" id="CHEBI:29036"/>
        <label>1</label>
        <note>catalytic</note>
    </ligand>
</feature>
<dbReference type="Gene3D" id="2.60.120.230">
    <property type="match status" value="1"/>
</dbReference>
<reference evidence="14" key="1">
    <citation type="submission" date="2020-11" db="EMBL/GenBank/DDBJ databases">
        <authorList>
            <person name="Tran Van P."/>
        </authorList>
    </citation>
    <scope>NUCLEOTIDE SEQUENCE</scope>
</reference>
<dbReference type="InterPro" id="IPR036939">
    <property type="entry name" value="Cu2_ascorb_mOase_N_sf"/>
</dbReference>
<dbReference type="InterPro" id="IPR000323">
    <property type="entry name" value="Cu2_ascorb_mOase_N"/>
</dbReference>
<feature type="disulfide bond" evidence="11">
    <location>
        <begin position="133"/>
        <end position="242"/>
    </location>
</feature>
<evidence type="ECO:0000313" key="15">
    <source>
        <dbReference type="Proteomes" id="UP000728032"/>
    </source>
</evidence>
<feature type="domain" description="Copper type II ascorbate-dependent monooxygenase N-terminal" evidence="12">
    <location>
        <begin position="9"/>
        <end position="83"/>
    </location>
</feature>
<evidence type="ECO:0000313" key="14">
    <source>
        <dbReference type="EMBL" id="CAD7636783.1"/>
    </source>
</evidence>
<dbReference type="GO" id="GO:0016020">
    <property type="term" value="C:membrane"/>
    <property type="evidence" value="ECO:0007669"/>
    <property type="project" value="InterPro"/>
</dbReference>
<keyword evidence="8" id="KW-0325">Glycoprotein</keyword>
<feature type="binding site" evidence="10">
    <location>
        <position position="151"/>
    </location>
    <ligand>
        <name>Cu(2+)</name>
        <dbReference type="ChEBI" id="CHEBI:29036"/>
        <label>1</label>
        <note>catalytic</note>
    </ligand>
</feature>
<evidence type="ECO:0000256" key="6">
    <source>
        <dbReference type="ARBA" id="ARBA00023033"/>
    </source>
</evidence>
<dbReference type="InterPro" id="IPR024548">
    <property type="entry name" value="Cu2_monoox_C"/>
</dbReference>